<keyword evidence="5" id="KW-0378">Hydrolase</keyword>
<dbReference type="Gene3D" id="3.40.1080.10">
    <property type="entry name" value="Glutaconate Coenzyme A-transferase"/>
    <property type="match status" value="1"/>
</dbReference>
<sequence>MNWKDIYDSKVVTADEAIHAIKSGNRVYLTGNCSVPHRLLKALVDYAPELEGVEICQCLTVAGSEYVAPEMEGHLRVNSMFISSNVRKAIQEGFADFTPVLLSEFPLLFKNNVRPLDVAIIHISPPDRNGFCSYGIETGLTKTVAESAKIIIAQVNQRMPRILGDTLIHVRDLDYIVPADEPLSELPQEAADDGGITQKIASLIAERIPDGATLQLGIGGLPSSVLKMLKDKKDLGIHSELFSDSIIEMVQAGIVTGARKSIHKDKIVAGFMLGSQRLWDWANDNPVIELHCTEYVNNPFTIAQNDRMVAINSAIEVDLTGQICSDSIGTKFFSGVGGQMDFIYGASMSRGGLPIIALPSTCTLRDGTILSRIVPTLKPGAGVITSRNHVHHVVTEYGMVDLYGRTVRERTQALISIAHPNFREDLKKQAAALHYI</sequence>
<name>A0A0S7BLF0_9CHLR</name>
<dbReference type="InterPro" id="IPR046433">
    <property type="entry name" value="ActCoA_hydro"/>
</dbReference>
<dbReference type="GO" id="GO:0006083">
    <property type="term" value="P:acetate metabolic process"/>
    <property type="evidence" value="ECO:0007669"/>
    <property type="project" value="InterPro"/>
</dbReference>
<dbReference type="STRING" id="360412.LARV_02354"/>
<dbReference type="RefSeq" id="WP_075073825.1">
    <property type="nucleotide sequence ID" value="NZ_DF967972.1"/>
</dbReference>
<feature type="domain" description="Acetyl-CoA hydrolase/transferase C-terminal" evidence="4">
    <location>
        <begin position="274"/>
        <end position="430"/>
    </location>
</feature>
<accession>A0A0S7BLF0</accession>
<dbReference type="InterPro" id="IPR037171">
    <property type="entry name" value="NagB/RpiA_transferase-like"/>
</dbReference>
<dbReference type="InterPro" id="IPR003702">
    <property type="entry name" value="ActCoA_hydro_N"/>
</dbReference>
<organism evidence="5">
    <name type="scientific">Longilinea arvoryzae</name>
    <dbReference type="NCBI Taxonomy" id="360412"/>
    <lineage>
        <taxon>Bacteria</taxon>
        <taxon>Bacillati</taxon>
        <taxon>Chloroflexota</taxon>
        <taxon>Anaerolineae</taxon>
        <taxon>Anaerolineales</taxon>
        <taxon>Anaerolineaceae</taxon>
        <taxon>Longilinea</taxon>
    </lineage>
</organism>
<dbReference type="Pfam" id="PF13336">
    <property type="entry name" value="AcetylCoA_hyd_C"/>
    <property type="match status" value="1"/>
</dbReference>
<evidence type="ECO:0000313" key="5">
    <source>
        <dbReference type="EMBL" id="GAP14581.1"/>
    </source>
</evidence>
<evidence type="ECO:0000259" key="3">
    <source>
        <dbReference type="Pfam" id="PF02550"/>
    </source>
</evidence>
<dbReference type="Gene3D" id="3.30.750.70">
    <property type="entry name" value="4-hydroxybutyrate coenzyme like domains"/>
    <property type="match status" value="1"/>
</dbReference>
<dbReference type="PANTHER" id="PTHR21432:SF20">
    <property type="entry name" value="ACETYL-COA HYDROLASE"/>
    <property type="match status" value="1"/>
</dbReference>
<dbReference type="GO" id="GO:0016787">
    <property type="term" value="F:hydrolase activity"/>
    <property type="evidence" value="ECO:0007669"/>
    <property type="project" value="UniProtKB-KW"/>
</dbReference>
<reference evidence="5" key="1">
    <citation type="submission" date="2015-07" db="EMBL/GenBank/DDBJ databases">
        <title>Draft Genome Sequences of Anaerolinea thermolimosa IMO-1, Bellilinea caldifistulae GOMI-1, Leptolinea tardivitalis YMTK-2, Levilinea saccharolytica KIBI-1,Longilinea arvoryzae KOME-1, Previously Described as Members of the Anaerolineaceae (Chloroflexi).</title>
        <authorList>
            <person name="Sekiguchi Y."/>
            <person name="Ohashi A."/>
            <person name="Matsuura N."/>
            <person name="Tourlousse M.D."/>
        </authorList>
    </citation>
    <scope>NUCLEOTIDE SEQUENCE [LARGE SCALE GENOMIC DNA]</scope>
    <source>
        <strain evidence="5">KOME-1</strain>
    </source>
</reference>
<dbReference type="Gene3D" id="3.40.1080.20">
    <property type="entry name" value="Acetyl-CoA hydrolase/transferase C-terminal domain"/>
    <property type="match status" value="1"/>
</dbReference>
<dbReference type="Proteomes" id="UP000055060">
    <property type="component" value="Unassembled WGS sequence"/>
</dbReference>
<dbReference type="AlphaFoldDB" id="A0A0S7BLF0"/>
<dbReference type="InterPro" id="IPR026888">
    <property type="entry name" value="AcetylCoA_hyd_C"/>
</dbReference>
<feature type="domain" description="Acetyl-CoA hydrolase/transferase N-terminal" evidence="3">
    <location>
        <begin position="7"/>
        <end position="181"/>
    </location>
</feature>
<evidence type="ECO:0000256" key="1">
    <source>
        <dbReference type="ARBA" id="ARBA00009632"/>
    </source>
</evidence>
<dbReference type="OrthoDB" id="9801795at2"/>
<keyword evidence="2" id="KW-0808">Transferase</keyword>
<evidence type="ECO:0000259" key="4">
    <source>
        <dbReference type="Pfam" id="PF13336"/>
    </source>
</evidence>
<evidence type="ECO:0000256" key="2">
    <source>
        <dbReference type="ARBA" id="ARBA00022679"/>
    </source>
</evidence>
<proteinExistence type="inferred from homology"/>
<dbReference type="EMBL" id="DF967972">
    <property type="protein sequence ID" value="GAP14581.1"/>
    <property type="molecule type" value="Genomic_DNA"/>
</dbReference>
<dbReference type="SUPFAM" id="SSF100950">
    <property type="entry name" value="NagB/RpiA/CoA transferase-like"/>
    <property type="match status" value="2"/>
</dbReference>
<dbReference type="GO" id="GO:0008775">
    <property type="term" value="F:acetate CoA-transferase activity"/>
    <property type="evidence" value="ECO:0007669"/>
    <property type="project" value="InterPro"/>
</dbReference>
<keyword evidence="6" id="KW-1185">Reference proteome</keyword>
<gene>
    <name evidence="5" type="ORF">LARV_02354</name>
</gene>
<protein>
    <submittedName>
        <fullName evidence="5">Acetyl-CoA hydrolase</fullName>
    </submittedName>
</protein>
<dbReference type="InterPro" id="IPR038460">
    <property type="entry name" value="AcetylCoA_hyd_C_sf"/>
</dbReference>
<dbReference type="Pfam" id="PF02550">
    <property type="entry name" value="AcetylCoA_hydro"/>
    <property type="match status" value="1"/>
</dbReference>
<evidence type="ECO:0000313" key="6">
    <source>
        <dbReference type="Proteomes" id="UP000055060"/>
    </source>
</evidence>
<comment type="similarity">
    <text evidence="1">Belongs to the acetyl-CoA hydrolase/transferase family.</text>
</comment>
<dbReference type="PANTHER" id="PTHR21432">
    <property type="entry name" value="ACETYL-COA HYDROLASE-RELATED"/>
    <property type="match status" value="1"/>
</dbReference>